<evidence type="ECO:0000313" key="2">
    <source>
        <dbReference type="Proteomes" id="UP000232196"/>
    </source>
</evidence>
<organism evidence="1 2">
    <name type="scientific">Leptospira hartskeerlii</name>
    <dbReference type="NCBI Taxonomy" id="2023177"/>
    <lineage>
        <taxon>Bacteria</taxon>
        <taxon>Pseudomonadati</taxon>
        <taxon>Spirochaetota</taxon>
        <taxon>Spirochaetia</taxon>
        <taxon>Leptospirales</taxon>
        <taxon>Leptospiraceae</taxon>
        <taxon>Leptospira</taxon>
    </lineage>
</organism>
<reference evidence="1 2" key="1">
    <citation type="submission" date="2017-07" db="EMBL/GenBank/DDBJ databases">
        <title>Leptospira spp. isolated from tropical soils.</title>
        <authorList>
            <person name="Thibeaux R."/>
            <person name="Iraola G."/>
            <person name="Ferres I."/>
            <person name="Bierque E."/>
            <person name="Girault D."/>
            <person name="Soupe-Gilbert M.-E."/>
            <person name="Picardeau M."/>
            <person name="Goarant C."/>
        </authorList>
    </citation>
    <scope>NUCLEOTIDE SEQUENCE [LARGE SCALE GENOMIC DNA]</scope>
    <source>
        <strain evidence="1 2">MCA1-C-A1</strain>
    </source>
</reference>
<dbReference type="Proteomes" id="UP000232196">
    <property type="component" value="Unassembled WGS sequence"/>
</dbReference>
<gene>
    <name evidence="1" type="ORF">CH357_03110</name>
</gene>
<accession>A0A2M9XFL9</accession>
<dbReference type="RefSeq" id="WP_100705327.1">
    <property type="nucleotide sequence ID" value="NZ_NPDL01000002.1"/>
</dbReference>
<dbReference type="InterPro" id="IPR036873">
    <property type="entry name" value="Rhodanese-like_dom_sf"/>
</dbReference>
<keyword evidence="1" id="KW-0808">Transferase</keyword>
<proteinExistence type="predicted"/>
<dbReference type="Gene3D" id="3.40.250.10">
    <property type="entry name" value="Rhodanese-like domain"/>
    <property type="match status" value="1"/>
</dbReference>
<comment type="caution">
    <text evidence="1">The sequence shown here is derived from an EMBL/GenBank/DDBJ whole genome shotgun (WGS) entry which is preliminary data.</text>
</comment>
<protein>
    <submittedName>
        <fullName evidence="1">Sulfurtransferase</fullName>
    </submittedName>
</protein>
<evidence type="ECO:0000313" key="1">
    <source>
        <dbReference type="EMBL" id="PJZ26501.1"/>
    </source>
</evidence>
<dbReference type="AlphaFoldDB" id="A0A2M9XFL9"/>
<keyword evidence="2" id="KW-1185">Reference proteome</keyword>
<sequence length="515" mass="54491">MKNTLINSSLLAIALGLLGNCGEGSSDSSALALAAIGGGTSSVKVASASDLAIESADDYNANQYGLITASTLRTWVTDWANNKPSGITGNLVIFQANKVGADANKSLILPTTGVKVFVSVSGNNTALYSWKTFRETRYNGLISIPGSTATTGGNGIISGASIDEWFQTYGLDPTKDLIVFASGNGDNYGAIGHQHYALRYWGIAHEHLAILNGTIKGQFPETELGNDTDESVPPLNGTFSVRQLKNIDNRILTLSIEDTIEVAKNNGHHSVKGLSSNVLISDNRTANNNNDISVYTSTAGWQEYNGGENTTGTTKSAGGAVAFEGHLKGAVFVPHYNVIDRTSLDNGYAYSTSAAGTFNTLKFKSKADVKDIWDTYGTTGGPNSGAPAYEEGQTILQYCRTNTRTQTSGISTQLILGRPSVFLEDGWSIFGFLAGNFPAANFNDDVTAGASSYPSVPVKFAADVQGAIESGARGSGDGPHYNTGVKKSTVDYFQINSSATTTKQAFVEDWNYKNQ</sequence>
<dbReference type="GO" id="GO:0016740">
    <property type="term" value="F:transferase activity"/>
    <property type="evidence" value="ECO:0007669"/>
    <property type="project" value="UniProtKB-KW"/>
</dbReference>
<name>A0A2M9XFL9_9LEPT</name>
<dbReference type="OrthoDB" id="315782at2"/>
<dbReference type="EMBL" id="NPDN01000002">
    <property type="protein sequence ID" value="PJZ26501.1"/>
    <property type="molecule type" value="Genomic_DNA"/>
</dbReference>